<feature type="chain" id="PRO_5041377219" evidence="1">
    <location>
        <begin position="17"/>
        <end position="248"/>
    </location>
</feature>
<dbReference type="AlphaFoldDB" id="A0AA36GM57"/>
<sequence length="248" mass="26609">MMLRLVLALFLAGVSAELANTELAEYGERLLNDCTRCNLVQAMLTMPVVMDEIQNISPEFAKYLSNSQSQDCTSLCTNQVQACNALSVLSEDILGPVHDMVGDDAMTEIMNVMAMFIDPADSCGFRDPTMPITQTKQTRGQRLSITAAATCVACRIGMKLIHYTVVGGKSSTSKKIIAATGKGLTNLCIKIKIPELLSKVSWLLGQVDVCGAMPKVAEKLFEKVLAPIFTAPIAGKICGKISPGCSII</sequence>
<protein>
    <submittedName>
        <fullName evidence="2">Uncharacterized protein</fullName>
    </submittedName>
</protein>
<evidence type="ECO:0000256" key="1">
    <source>
        <dbReference type="SAM" id="SignalP"/>
    </source>
</evidence>
<dbReference type="EMBL" id="CATQJL010000112">
    <property type="protein sequence ID" value="CAJ0594624.1"/>
    <property type="molecule type" value="Genomic_DNA"/>
</dbReference>
<reference evidence="2" key="1">
    <citation type="submission" date="2023-07" db="EMBL/GenBank/DDBJ databases">
        <authorList>
            <consortium name="CYATHOMIX"/>
        </authorList>
    </citation>
    <scope>NUCLEOTIDE SEQUENCE</scope>
    <source>
        <strain evidence="2">N/A</strain>
    </source>
</reference>
<feature type="signal peptide" evidence="1">
    <location>
        <begin position="1"/>
        <end position="16"/>
    </location>
</feature>
<proteinExistence type="predicted"/>
<comment type="caution">
    <text evidence="2">The sequence shown here is derived from an EMBL/GenBank/DDBJ whole genome shotgun (WGS) entry which is preliminary data.</text>
</comment>
<evidence type="ECO:0000313" key="3">
    <source>
        <dbReference type="Proteomes" id="UP001176961"/>
    </source>
</evidence>
<dbReference type="Proteomes" id="UP001176961">
    <property type="component" value="Unassembled WGS sequence"/>
</dbReference>
<accession>A0AA36GM57</accession>
<evidence type="ECO:0000313" key="2">
    <source>
        <dbReference type="EMBL" id="CAJ0594624.1"/>
    </source>
</evidence>
<organism evidence="2 3">
    <name type="scientific">Cylicocyclus nassatus</name>
    <name type="common">Nematode worm</name>
    <dbReference type="NCBI Taxonomy" id="53992"/>
    <lineage>
        <taxon>Eukaryota</taxon>
        <taxon>Metazoa</taxon>
        <taxon>Ecdysozoa</taxon>
        <taxon>Nematoda</taxon>
        <taxon>Chromadorea</taxon>
        <taxon>Rhabditida</taxon>
        <taxon>Rhabditina</taxon>
        <taxon>Rhabditomorpha</taxon>
        <taxon>Strongyloidea</taxon>
        <taxon>Strongylidae</taxon>
        <taxon>Cylicocyclus</taxon>
    </lineage>
</organism>
<keyword evidence="1" id="KW-0732">Signal</keyword>
<keyword evidence="3" id="KW-1185">Reference proteome</keyword>
<name>A0AA36GM57_CYLNA</name>
<gene>
    <name evidence="2" type="ORF">CYNAS_LOCUS6607</name>
</gene>